<dbReference type="InterPro" id="IPR001451">
    <property type="entry name" value="Hexapep"/>
</dbReference>
<dbReference type="CDD" id="cd03349">
    <property type="entry name" value="LbH_XAT"/>
    <property type="match status" value="1"/>
</dbReference>
<proteinExistence type="inferred from homology"/>
<comment type="similarity">
    <text evidence="1">Belongs to the transferase hexapeptide repeat family.</text>
</comment>
<comment type="caution">
    <text evidence="2">The sequence shown here is derived from an EMBL/GenBank/DDBJ whole genome shotgun (WGS) entry which is preliminary data.</text>
</comment>
<dbReference type="PANTHER" id="PTHR43300:SF11">
    <property type="entry name" value="ACETYLTRANSFERASE RV3034C-RELATED"/>
    <property type="match status" value="1"/>
</dbReference>
<reference evidence="2" key="1">
    <citation type="submission" date="2023-06" db="EMBL/GenBank/DDBJ databases">
        <authorList>
            <person name="Zeman M."/>
            <person name="Kubasova T."/>
            <person name="Jahodarova E."/>
            <person name="Nykrynova M."/>
            <person name="Rychlik I."/>
        </authorList>
    </citation>
    <scope>NUCLEOTIDE SEQUENCE</scope>
    <source>
        <strain evidence="2">84_SSukc20</strain>
    </source>
</reference>
<dbReference type="GO" id="GO:0016746">
    <property type="term" value="F:acyltransferase activity"/>
    <property type="evidence" value="ECO:0007669"/>
    <property type="project" value="UniProtKB-KW"/>
</dbReference>
<dbReference type="EMBL" id="JAUEII010000055">
    <property type="protein sequence ID" value="MDN0050899.1"/>
    <property type="molecule type" value="Genomic_DNA"/>
</dbReference>
<keyword evidence="2" id="KW-0012">Acyltransferase</keyword>
<gene>
    <name evidence="2" type="ORF">QVO10_16225</name>
</gene>
<reference evidence="2" key="2">
    <citation type="submission" date="2024-05" db="EMBL/GenBank/DDBJ databases">
        <title>Identification and characterization of horizontal gene transfer across gut microbiota members of farm animals based on homology search.</title>
        <authorList>
            <person name="Schwarzerova J."/>
            <person name="Nykrynova M."/>
            <person name="Jureckova K."/>
            <person name="Cejkova D."/>
            <person name="Rychlik I."/>
        </authorList>
    </citation>
    <scope>NUCLEOTIDE SEQUENCE</scope>
    <source>
        <strain evidence="2">84_SSukc20</strain>
    </source>
</reference>
<dbReference type="Gene3D" id="2.160.10.10">
    <property type="entry name" value="Hexapeptide repeat proteins"/>
    <property type="match status" value="1"/>
</dbReference>
<evidence type="ECO:0000313" key="2">
    <source>
        <dbReference type="EMBL" id="MDN0050899.1"/>
    </source>
</evidence>
<dbReference type="Proteomes" id="UP001167871">
    <property type="component" value="Unassembled WGS sequence"/>
</dbReference>
<organism evidence="2 3">
    <name type="scientific">Bacteroides gallinaceum</name>
    <dbReference type="NCBI Taxonomy" id="1462571"/>
    <lineage>
        <taxon>Bacteria</taxon>
        <taxon>Pseudomonadati</taxon>
        <taxon>Bacteroidota</taxon>
        <taxon>Bacteroidia</taxon>
        <taxon>Bacteroidales</taxon>
        <taxon>Bacteroidaceae</taxon>
        <taxon>Bacteroides</taxon>
    </lineage>
</organism>
<evidence type="ECO:0000313" key="3">
    <source>
        <dbReference type="Proteomes" id="UP001167871"/>
    </source>
</evidence>
<evidence type="ECO:0000256" key="1">
    <source>
        <dbReference type="ARBA" id="ARBA00007274"/>
    </source>
</evidence>
<dbReference type="RefSeq" id="WP_301935120.1">
    <property type="nucleotide sequence ID" value="NZ_JAUEII010000055.1"/>
</dbReference>
<protein>
    <submittedName>
        <fullName evidence="2">CatB-related O-acetyltransferase</fullName>
        <ecNumber evidence="2">2.3.1.-</ecNumber>
    </submittedName>
</protein>
<accession>A0ABT7X9Z0</accession>
<dbReference type="EC" id="2.3.1.-" evidence="2"/>
<keyword evidence="3" id="KW-1185">Reference proteome</keyword>
<name>A0ABT7X9Z0_9BACE</name>
<dbReference type="InterPro" id="IPR050179">
    <property type="entry name" value="Trans_hexapeptide_repeat"/>
</dbReference>
<keyword evidence="2" id="KW-0808">Transferase</keyword>
<sequence>MKFIFRLIFRLISPIIYHQYCRFDPTVKISRTTTFEGMSKLHSHVTFHGHLGYGSYIGSHSYLSANIGRFTSIAPYVRCNNGIHPYKEPFASTAPCFFSLNPECAQNGSTFATEQLFQEVKYSDSSKRVAVTIGNDCWIGEGAFLVGGITIADGAVVLAHAVVTKNVPPYAVVGGVPAKIIGYRYTEDIINFLLEIKWWTNTPEWFKKHWRLLSDITKLKEYYNK</sequence>
<dbReference type="PANTHER" id="PTHR43300">
    <property type="entry name" value="ACETYLTRANSFERASE"/>
    <property type="match status" value="1"/>
</dbReference>
<dbReference type="InterPro" id="IPR011004">
    <property type="entry name" value="Trimer_LpxA-like_sf"/>
</dbReference>
<dbReference type="Pfam" id="PF00132">
    <property type="entry name" value="Hexapep"/>
    <property type="match status" value="1"/>
</dbReference>
<dbReference type="SUPFAM" id="SSF51161">
    <property type="entry name" value="Trimeric LpxA-like enzymes"/>
    <property type="match status" value="1"/>
</dbReference>